<reference evidence="2 3" key="1">
    <citation type="journal article" date="2014" name="PLoS Genet.">
        <title>Phylogenetically driven sequencing of extremely halophilic archaea reveals strategies for static and dynamic osmo-response.</title>
        <authorList>
            <person name="Becker E.A."/>
            <person name="Seitzer P.M."/>
            <person name="Tritt A."/>
            <person name="Larsen D."/>
            <person name="Krusor M."/>
            <person name="Yao A.I."/>
            <person name="Wu D."/>
            <person name="Madern D."/>
            <person name="Eisen J.A."/>
            <person name="Darling A.E."/>
            <person name="Facciotti M.T."/>
        </authorList>
    </citation>
    <scope>NUCLEOTIDE SEQUENCE [LARGE SCALE GENOMIC DNA]</scope>
    <source>
        <strain evidence="2 3">JCM 13552</strain>
    </source>
</reference>
<dbReference type="EMBL" id="AOMF01000188">
    <property type="protein sequence ID" value="EMA48546.1"/>
    <property type="molecule type" value="Genomic_DNA"/>
</dbReference>
<organism evidence="2 3">
    <name type="scientific">Halococcus thailandensis JCM 13552</name>
    <dbReference type="NCBI Taxonomy" id="1227457"/>
    <lineage>
        <taxon>Archaea</taxon>
        <taxon>Methanobacteriati</taxon>
        <taxon>Methanobacteriota</taxon>
        <taxon>Stenosarchaea group</taxon>
        <taxon>Halobacteria</taxon>
        <taxon>Halobacteriales</taxon>
        <taxon>Halococcaceae</taxon>
        <taxon>Halococcus</taxon>
    </lineage>
</organism>
<name>M0MSH9_9EURY</name>
<evidence type="ECO:0000313" key="3">
    <source>
        <dbReference type="Proteomes" id="UP000011680"/>
    </source>
</evidence>
<sequence>MSSVKESEDRATIRAHIVVNDPAFLGITVSFVVWLIGVVVVERVGDALVNDLFCIIRARRPLCARNSSR</sequence>
<keyword evidence="1" id="KW-0472">Membrane</keyword>
<gene>
    <name evidence="2" type="ORF">C451_20160</name>
</gene>
<keyword evidence="3" id="KW-1185">Reference proteome</keyword>
<feature type="transmembrane region" description="Helical" evidence="1">
    <location>
        <begin position="23"/>
        <end position="41"/>
    </location>
</feature>
<keyword evidence="1" id="KW-1133">Transmembrane helix</keyword>
<evidence type="ECO:0000313" key="2">
    <source>
        <dbReference type="EMBL" id="EMA48546.1"/>
    </source>
</evidence>
<dbReference type="PATRIC" id="fig|1227457.3.peg.3926"/>
<dbReference type="AlphaFoldDB" id="M0MSH9"/>
<comment type="caution">
    <text evidence="2">The sequence shown here is derived from an EMBL/GenBank/DDBJ whole genome shotgun (WGS) entry which is preliminary data.</text>
</comment>
<evidence type="ECO:0000256" key="1">
    <source>
        <dbReference type="SAM" id="Phobius"/>
    </source>
</evidence>
<protein>
    <submittedName>
        <fullName evidence="2">Uncharacterized protein</fullName>
    </submittedName>
</protein>
<proteinExistence type="predicted"/>
<accession>M0MSH9</accession>
<dbReference type="Proteomes" id="UP000011680">
    <property type="component" value="Unassembled WGS sequence"/>
</dbReference>
<keyword evidence="1" id="KW-0812">Transmembrane</keyword>